<dbReference type="OrthoDB" id="5241249at2"/>
<dbReference type="AlphaFoldDB" id="A0A5J5J5F4"/>
<comment type="caution">
    <text evidence="6">The sequence shown here is derived from an EMBL/GenBank/DDBJ whole genome shotgun (WGS) entry which is preliminary data.</text>
</comment>
<dbReference type="Gene3D" id="3.30.565.10">
    <property type="entry name" value="Histidine kinase-like ATPase, C-terminal domain"/>
    <property type="match status" value="1"/>
</dbReference>
<evidence type="ECO:0000256" key="4">
    <source>
        <dbReference type="SAM" id="MobiDB-lite"/>
    </source>
</evidence>
<dbReference type="Pfam" id="PF02518">
    <property type="entry name" value="HATPase_c"/>
    <property type="match status" value="1"/>
</dbReference>
<accession>A0A5J5J5F4</accession>
<evidence type="ECO:0000313" key="6">
    <source>
        <dbReference type="EMBL" id="KAA9111417.1"/>
    </source>
</evidence>
<dbReference type="InterPro" id="IPR029016">
    <property type="entry name" value="GAF-like_dom_sf"/>
</dbReference>
<feature type="domain" description="GAF" evidence="5">
    <location>
        <begin position="232"/>
        <end position="374"/>
    </location>
</feature>
<keyword evidence="7" id="KW-1185">Reference proteome</keyword>
<dbReference type="Gene3D" id="1.20.5.1930">
    <property type="match status" value="1"/>
</dbReference>
<dbReference type="Pfam" id="PF13492">
    <property type="entry name" value="GAF_3"/>
    <property type="match status" value="1"/>
</dbReference>
<proteinExistence type="predicted"/>
<dbReference type="EMBL" id="VYSA01000001">
    <property type="protein sequence ID" value="KAA9111417.1"/>
    <property type="molecule type" value="Genomic_DNA"/>
</dbReference>
<feature type="region of interest" description="Disordered" evidence="4">
    <location>
        <begin position="9"/>
        <end position="49"/>
    </location>
</feature>
<keyword evidence="2" id="KW-0418">Kinase</keyword>
<protein>
    <submittedName>
        <fullName evidence="6">GAF domain-containing protein</fullName>
    </submittedName>
</protein>
<dbReference type="InterPro" id="IPR003018">
    <property type="entry name" value="GAF"/>
</dbReference>
<dbReference type="InterPro" id="IPR050482">
    <property type="entry name" value="Sensor_HK_TwoCompSys"/>
</dbReference>
<sequence>MTGTCYLGETWLDSPRQGTAMTESTHSSKDAPGAAGRDAGERETAEAGRRLQDLVHASTTVIERLDLEVVLRRIVEAGMRLVGARYGALGVISPEGGLERFIHVGVDRALAERIGHLPEGRGLLGAVITDRQPIRLDHLAGDPRFAGFPAHHPPMESFLGVPVRVRDAIYGNLYLADSENGTFSDGDQTLVVALAATAGIAIENARLYDQAKRRELWSATIADVMAAMLDVQGANVLDVIAERVAALIDADLVAVTVPHGEGELKITTVHGRGAEALRGMMYPLGDTLAGRALAERKAVSIRAQPAGAVLDSQPSLGPTVAIPLIAGDEAFGVLSISRRADGPGFTATDLDMAFAFAAQASVAMEVVRAREQRRRADTAADRARIARDLHDHVIQKLFGAGLALQAATGTADAATASTIDEQIDTIDAAIRDIRTIIFALSDSERTGSKRVRDRLLDVVAEVTGSWSTPPRISFAGPLDSLVSAPLADDLVGVLRELLTNVWKHAHASSTEIVVVAEDDEVSLVVSDNGLGITDPQRRSGLSNLSARASARGGEFTIVSAPASGTRVSWSAPIDHSPGPIDRDSEALP</sequence>
<evidence type="ECO:0000256" key="1">
    <source>
        <dbReference type="ARBA" id="ARBA00022679"/>
    </source>
</evidence>
<keyword evidence="1" id="KW-0808">Transferase</keyword>
<reference evidence="7" key="1">
    <citation type="submission" date="2019-09" db="EMBL/GenBank/DDBJ databases">
        <title>Mumia zhuanghuii sp. nov. isolated from the intestinal contents of plateau pika (Ochotona curzoniae) in the Qinghai-Tibet plateau of China.</title>
        <authorList>
            <person name="Tian Z."/>
        </authorList>
    </citation>
    <scope>NUCLEOTIDE SEQUENCE [LARGE SCALE GENOMIC DNA]</scope>
    <source>
        <strain evidence="7">JCM 30598</strain>
    </source>
</reference>
<dbReference type="GO" id="GO:0016020">
    <property type="term" value="C:membrane"/>
    <property type="evidence" value="ECO:0007669"/>
    <property type="project" value="InterPro"/>
</dbReference>
<evidence type="ECO:0000256" key="3">
    <source>
        <dbReference type="ARBA" id="ARBA00023012"/>
    </source>
</evidence>
<dbReference type="SMART" id="SM00065">
    <property type="entry name" value="GAF"/>
    <property type="match status" value="2"/>
</dbReference>
<evidence type="ECO:0000313" key="7">
    <source>
        <dbReference type="Proteomes" id="UP000325827"/>
    </source>
</evidence>
<feature type="compositionally biased region" description="Polar residues" evidence="4">
    <location>
        <begin position="16"/>
        <end position="25"/>
    </location>
</feature>
<feature type="compositionally biased region" description="Basic and acidic residues" evidence="4">
    <location>
        <begin position="38"/>
        <end position="49"/>
    </location>
</feature>
<dbReference type="GO" id="GO:0000155">
    <property type="term" value="F:phosphorelay sensor kinase activity"/>
    <property type="evidence" value="ECO:0007669"/>
    <property type="project" value="InterPro"/>
</dbReference>
<dbReference type="PANTHER" id="PTHR24421">
    <property type="entry name" value="NITRATE/NITRITE SENSOR PROTEIN NARX-RELATED"/>
    <property type="match status" value="1"/>
</dbReference>
<dbReference type="SUPFAM" id="SSF55781">
    <property type="entry name" value="GAF domain-like"/>
    <property type="match status" value="2"/>
</dbReference>
<dbReference type="PANTHER" id="PTHR24421:SF56">
    <property type="entry name" value="OXYGEN SENSOR HISTIDINE KINASE RESPONSE REGULATOR DOST"/>
    <property type="match status" value="1"/>
</dbReference>
<feature type="region of interest" description="Disordered" evidence="4">
    <location>
        <begin position="568"/>
        <end position="588"/>
    </location>
</feature>
<keyword evidence="3" id="KW-0902">Two-component regulatory system</keyword>
<dbReference type="Proteomes" id="UP000325827">
    <property type="component" value="Unassembled WGS sequence"/>
</dbReference>
<evidence type="ECO:0000259" key="5">
    <source>
        <dbReference type="SMART" id="SM00065"/>
    </source>
</evidence>
<dbReference type="Gene3D" id="3.30.450.40">
    <property type="match status" value="2"/>
</dbReference>
<dbReference type="InterPro" id="IPR036890">
    <property type="entry name" value="HATPase_C_sf"/>
</dbReference>
<dbReference type="GO" id="GO:0046983">
    <property type="term" value="F:protein dimerization activity"/>
    <property type="evidence" value="ECO:0007669"/>
    <property type="project" value="InterPro"/>
</dbReference>
<name>A0A5J5J5F4_9MICO</name>
<dbReference type="CDD" id="cd16917">
    <property type="entry name" value="HATPase_UhpB-NarQ-NarX-like"/>
    <property type="match status" value="1"/>
</dbReference>
<dbReference type="InterPro" id="IPR011712">
    <property type="entry name" value="Sig_transdc_His_kin_sub3_dim/P"/>
</dbReference>
<feature type="domain" description="GAF" evidence="5">
    <location>
        <begin position="66"/>
        <end position="212"/>
    </location>
</feature>
<dbReference type="Pfam" id="PF13185">
    <property type="entry name" value="GAF_2"/>
    <property type="match status" value="1"/>
</dbReference>
<organism evidence="6 7">
    <name type="scientific">Microbacterium rhizomatis</name>
    <dbReference type="NCBI Taxonomy" id="1631477"/>
    <lineage>
        <taxon>Bacteria</taxon>
        <taxon>Bacillati</taxon>
        <taxon>Actinomycetota</taxon>
        <taxon>Actinomycetes</taxon>
        <taxon>Micrococcales</taxon>
        <taxon>Microbacteriaceae</taxon>
        <taxon>Microbacterium</taxon>
    </lineage>
</organism>
<dbReference type="InterPro" id="IPR003594">
    <property type="entry name" value="HATPase_dom"/>
</dbReference>
<gene>
    <name evidence="6" type="ORF">F6B43_07555</name>
</gene>
<dbReference type="SUPFAM" id="SSF55874">
    <property type="entry name" value="ATPase domain of HSP90 chaperone/DNA topoisomerase II/histidine kinase"/>
    <property type="match status" value="1"/>
</dbReference>
<dbReference type="Pfam" id="PF07730">
    <property type="entry name" value="HisKA_3"/>
    <property type="match status" value="1"/>
</dbReference>
<evidence type="ECO:0000256" key="2">
    <source>
        <dbReference type="ARBA" id="ARBA00022777"/>
    </source>
</evidence>